<feature type="chain" id="PRO_5017026704" evidence="1">
    <location>
        <begin position="27"/>
        <end position="215"/>
    </location>
</feature>
<evidence type="ECO:0000313" key="3">
    <source>
        <dbReference type="Proteomes" id="UP000254866"/>
    </source>
</evidence>
<evidence type="ECO:0000256" key="1">
    <source>
        <dbReference type="SAM" id="SignalP"/>
    </source>
</evidence>
<dbReference type="Proteomes" id="UP000254866">
    <property type="component" value="Unassembled WGS sequence"/>
</dbReference>
<proteinExistence type="predicted"/>
<name>A0A370U3S7_9HELO</name>
<keyword evidence="3" id="KW-1185">Reference proteome</keyword>
<feature type="signal peptide" evidence="1">
    <location>
        <begin position="1"/>
        <end position="26"/>
    </location>
</feature>
<evidence type="ECO:0000313" key="2">
    <source>
        <dbReference type="EMBL" id="RDL42418.1"/>
    </source>
</evidence>
<dbReference type="PROSITE" id="PS51257">
    <property type="entry name" value="PROKAR_LIPOPROTEIN"/>
    <property type="match status" value="1"/>
</dbReference>
<dbReference type="GeneID" id="43595246"/>
<sequence>MIYRYAKRNLFTFSFYASLLCYGIQACRTSSNNPWTVQLPTSTTPIHTHFAASIAGVTSDNKYSIAITGNTGNITQNNRTTDVIIKDQIPFGGSLVLYSFIGTDADSILLGWAYCTGDELTSLFLEATDRTAGFTNSPITGSCNIANEATSVNLVTNAGCLSVTQPSIVPAIDGGNKLSLQNSSVGNVTLGREEFNLIPFAIIDCSRCSAGSLAA</sequence>
<organism evidence="2 3">
    <name type="scientific">Venustampulla echinocandica</name>
    <dbReference type="NCBI Taxonomy" id="2656787"/>
    <lineage>
        <taxon>Eukaryota</taxon>
        <taxon>Fungi</taxon>
        <taxon>Dikarya</taxon>
        <taxon>Ascomycota</taxon>
        <taxon>Pezizomycotina</taxon>
        <taxon>Leotiomycetes</taxon>
        <taxon>Helotiales</taxon>
        <taxon>Pleuroascaceae</taxon>
        <taxon>Venustampulla</taxon>
    </lineage>
</organism>
<dbReference type="RefSeq" id="XP_031875074.1">
    <property type="nucleotide sequence ID" value="XM_032011020.1"/>
</dbReference>
<keyword evidence="1" id="KW-0732">Signal</keyword>
<comment type="caution">
    <text evidence="2">The sequence shown here is derived from an EMBL/GenBank/DDBJ whole genome shotgun (WGS) entry which is preliminary data.</text>
</comment>
<dbReference type="EMBL" id="NPIC01000001">
    <property type="protein sequence ID" value="RDL42418.1"/>
    <property type="molecule type" value="Genomic_DNA"/>
</dbReference>
<protein>
    <submittedName>
        <fullName evidence="2">Uncharacterized protein</fullName>
    </submittedName>
</protein>
<dbReference type="AlphaFoldDB" id="A0A370U3S7"/>
<gene>
    <name evidence="2" type="ORF">BP5553_02397</name>
</gene>
<reference evidence="2 3" key="1">
    <citation type="journal article" date="2018" name="IMA Fungus">
        <title>IMA Genome-F 9: Draft genome sequence of Annulohypoxylon stygium, Aspergillus mulundensis, Berkeleyomyces basicola (syn. Thielaviopsis basicola), Ceratocystis smalleyi, two Cercospora beticola strains, Coleophoma cylindrospora, Fusarium fracticaudum, Phialophora cf. hyalina, and Morchella septimelata.</title>
        <authorList>
            <person name="Wingfield B.D."/>
            <person name="Bills G.F."/>
            <person name="Dong Y."/>
            <person name="Huang W."/>
            <person name="Nel W.J."/>
            <person name="Swalarsk-Parry B.S."/>
            <person name="Vaghefi N."/>
            <person name="Wilken P.M."/>
            <person name="An Z."/>
            <person name="de Beer Z.W."/>
            <person name="De Vos L."/>
            <person name="Chen L."/>
            <person name="Duong T.A."/>
            <person name="Gao Y."/>
            <person name="Hammerbacher A."/>
            <person name="Kikkert J.R."/>
            <person name="Li Y."/>
            <person name="Li H."/>
            <person name="Li K."/>
            <person name="Li Q."/>
            <person name="Liu X."/>
            <person name="Ma X."/>
            <person name="Naidoo K."/>
            <person name="Pethybridge S.J."/>
            <person name="Sun J."/>
            <person name="Steenkamp E.T."/>
            <person name="van der Nest M.A."/>
            <person name="van Wyk S."/>
            <person name="Wingfield M.J."/>
            <person name="Xiong C."/>
            <person name="Yue Q."/>
            <person name="Zhang X."/>
        </authorList>
    </citation>
    <scope>NUCLEOTIDE SEQUENCE [LARGE SCALE GENOMIC DNA]</scope>
    <source>
        <strain evidence="2 3">BP 5553</strain>
    </source>
</reference>
<dbReference type="OrthoDB" id="5143234at2759"/>
<accession>A0A370U3S7</accession>